<keyword evidence="2" id="KW-0378">Hydrolase</keyword>
<dbReference type="InterPro" id="IPR057670">
    <property type="entry name" value="SH3_retrovirus"/>
</dbReference>
<gene>
    <name evidence="5" type="ORF">Tco_0725638</name>
</gene>
<protein>
    <submittedName>
        <fullName evidence="5">Retrotransposon protein, putative, ty1-copia subclass</fullName>
    </submittedName>
</protein>
<name>A0ABQ4YFN9_9ASTR</name>
<dbReference type="SUPFAM" id="SSF56672">
    <property type="entry name" value="DNA/RNA polymerases"/>
    <property type="match status" value="1"/>
</dbReference>
<evidence type="ECO:0000259" key="3">
    <source>
        <dbReference type="Pfam" id="PF07727"/>
    </source>
</evidence>
<evidence type="ECO:0000256" key="2">
    <source>
        <dbReference type="ARBA" id="ARBA00022801"/>
    </source>
</evidence>
<dbReference type="Pfam" id="PF07727">
    <property type="entry name" value="RVT_2"/>
    <property type="match status" value="1"/>
</dbReference>
<evidence type="ECO:0000256" key="1">
    <source>
        <dbReference type="ARBA" id="ARBA00022723"/>
    </source>
</evidence>
<evidence type="ECO:0000313" key="5">
    <source>
        <dbReference type="EMBL" id="GJS75757.1"/>
    </source>
</evidence>
<reference evidence="5" key="2">
    <citation type="submission" date="2022-01" db="EMBL/GenBank/DDBJ databases">
        <authorList>
            <person name="Yamashiro T."/>
            <person name="Shiraishi A."/>
            <person name="Satake H."/>
            <person name="Nakayama K."/>
        </authorList>
    </citation>
    <scope>NUCLEOTIDE SEQUENCE</scope>
</reference>
<sequence>MMNLTSLPLSFWDYALETATRILDMVPTKKVDKTPYELWYGKVPNLSYLKIWGCEALVKRDTPDKLQQRYVKCIFIGYPKETIGYYFYFPPENKIVVASEIPMEVEGFEPPQEEVVPVRRSARTHQAPDRLYLNVEVEKHNLGDLNEPNNYKVAILDLESDKWVDAMNVEMQSMIDNQVWCLVDLPSNCKTIESKWLFKKKTDMDGIVHTYKARLVAKGYTQTYRVDYEETFSPVADIRAIRILIAIATFYDYEIWKMDVNTAFLNGYLDEDIYMVLSNGSNVTFLILYVDDIIIMGNHIPSLQSVKSYLGKCFAMKDLWEATFILGIKIYRDRSKRLIGLSQSAYMDKILKRFRMDNSKHGYIPMQERLDLNKTQGASTPEEVKRMQNVPYDSVVGEPHWTAVKTILKYLRNIKDMILVYDGNPEAKLRVDCYCIAGFETNRDDIKS</sequence>
<dbReference type="EMBL" id="BQNB010010326">
    <property type="protein sequence ID" value="GJS75757.1"/>
    <property type="molecule type" value="Genomic_DNA"/>
</dbReference>
<keyword evidence="1" id="KW-0479">Metal-binding</keyword>
<dbReference type="InterPro" id="IPR013103">
    <property type="entry name" value="RVT_2"/>
</dbReference>
<reference evidence="5" key="1">
    <citation type="journal article" date="2022" name="Int. J. Mol. Sci.">
        <title>Draft Genome of Tanacetum Coccineum: Genomic Comparison of Closely Related Tanacetum-Family Plants.</title>
        <authorList>
            <person name="Yamashiro T."/>
            <person name="Shiraishi A."/>
            <person name="Nakayama K."/>
            <person name="Satake H."/>
        </authorList>
    </citation>
    <scope>NUCLEOTIDE SEQUENCE</scope>
</reference>
<dbReference type="Proteomes" id="UP001151760">
    <property type="component" value="Unassembled WGS sequence"/>
</dbReference>
<dbReference type="InterPro" id="IPR039537">
    <property type="entry name" value="Retrotran_Ty1/copia-like"/>
</dbReference>
<comment type="caution">
    <text evidence="5">The sequence shown here is derived from an EMBL/GenBank/DDBJ whole genome shotgun (WGS) entry which is preliminary data.</text>
</comment>
<dbReference type="InterPro" id="IPR043502">
    <property type="entry name" value="DNA/RNA_pol_sf"/>
</dbReference>
<accession>A0ABQ4YFN9</accession>
<dbReference type="PANTHER" id="PTHR42648">
    <property type="entry name" value="TRANSPOSASE, PUTATIVE-RELATED"/>
    <property type="match status" value="1"/>
</dbReference>
<feature type="domain" description="Reverse transcriptase Ty1/copia-type" evidence="3">
    <location>
        <begin position="177"/>
        <end position="283"/>
    </location>
</feature>
<evidence type="ECO:0000259" key="4">
    <source>
        <dbReference type="Pfam" id="PF25597"/>
    </source>
</evidence>
<feature type="domain" description="Retroviral polymerase SH3-like" evidence="4">
    <location>
        <begin position="54"/>
        <end position="98"/>
    </location>
</feature>
<dbReference type="PANTHER" id="PTHR42648:SF27">
    <property type="entry name" value="RNA-DIRECTED DNA POLYMERASE"/>
    <property type="match status" value="1"/>
</dbReference>
<dbReference type="Pfam" id="PF25597">
    <property type="entry name" value="SH3_retrovirus"/>
    <property type="match status" value="1"/>
</dbReference>
<proteinExistence type="predicted"/>
<organism evidence="5 6">
    <name type="scientific">Tanacetum coccineum</name>
    <dbReference type="NCBI Taxonomy" id="301880"/>
    <lineage>
        <taxon>Eukaryota</taxon>
        <taxon>Viridiplantae</taxon>
        <taxon>Streptophyta</taxon>
        <taxon>Embryophyta</taxon>
        <taxon>Tracheophyta</taxon>
        <taxon>Spermatophyta</taxon>
        <taxon>Magnoliopsida</taxon>
        <taxon>eudicotyledons</taxon>
        <taxon>Gunneridae</taxon>
        <taxon>Pentapetalae</taxon>
        <taxon>asterids</taxon>
        <taxon>campanulids</taxon>
        <taxon>Asterales</taxon>
        <taxon>Asteraceae</taxon>
        <taxon>Asteroideae</taxon>
        <taxon>Anthemideae</taxon>
        <taxon>Anthemidinae</taxon>
        <taxon>Tanacetum</taxon>
    </lineage>
</organism>
<keyword evidence="6" id="KW-1185">Reference proteome</keyword>
<evidence type="ECO:0000313" key="6">
    <source>
        <dbReference type="Proteomes" id="UP001151760"/>
    </source>
</evidence>